<comment type="caution">
    <text evidence="3">The sequence shown here is derived from an EMBL/GenBank/DDBJ whole genome shotgun (WGS) entry which is preliminary data.</text>
</comment>
<dbReference type="SMART" id="SM01349">
    <property type="entry name" value="TOG"/>
    <property type="match status" value="2"/>
</dbReference>
<dbReference type="GO" id="GO:0000776">
    <property type="term" value="C:kinetochore"/>
    <property type="evidence" value="ECO:0007669"/>
    <property type="project" value="TreeGrafter"/>
</dbReference>
<feature type="compositionally biased region" description="Basic and acidic residues" evidence="1">
    <location>
        <begin position="343"/>
        <end position="353"/>
    </location>
</feature>
<feature type="compositionally biased region" description="Polar residues" evidence="1">
    <location>
        <begin position="361"/>
        <end position="371"/>
    </location>
</feature>
<dbReference type="GO" id="GO:0005876">
    <property type="term" value="C:spindle microtubule"/>
    <property type="evidence" value="ECO:0007669"/>
    <property type="project" value="TreeGrafter"/>
</dbReference>
<dbReference type="GO" id="GO:0005815">
    <property type="term" value="C:microtubule organizing center"/>
    <property type="evidence" value="ECO:0007669"/>
    <property type="project" value="TreeGrafter"/>
</dbReference>
<organism evidence="3 4">
    <name type="scientific">Caenorhabditis bovis</name>
    <dbReference type="NCBI Taxonomy" id="2654633"/>
    <lineage>
        <taxon>Eukaryota</taxon>
        <taxon>Metazoa</taxon>
        <taxon>Ecdysozoa</taxon>
        <taxon>Nematoda</taxon>
        <taxon>Chromadorea</taxon>
        <taxon>Rhabditida</taxon>
        <taxon>Rhabditina</taxon>
        <taxon>Rhabditomorpha</taxon>
        <taxon>Rhabditoidea</taxon>
        <taxon>Rhabditidae</taxon>
        <taxon>Peloderinae</taxon>
        <taxon>Caenorhabditis</taxon>
    </lineage>
</organism>
<sequence>MKNGLAGTPNCAANLMNRKSSGCTVSTEDFRKSFENVPKLVLRTPAEIRTKFENIKNILSNTNEDWSKRHEQLKLIRSIIIYGENLIDQQSMVSHVLDLVHCLNSAVRDLRSQILREAAITCSFIISKYGQDAHTIGEEILSSAMAQVAVSTKIMATSAAALTAFIVEFIQTRQVFAIISTYSTSKDKNQRRQLAELLDVIIAKWNERIKKQILRQLAELIRSAICDADSETRIAGRRAFARFDELHPTEADAIFLSLEPAKQKLLRAGDAASSCASVGSERGSTAIRSKLPRGVLSNTRFLAQRSASAIDPNFVRVPSSRLLRPTSSKAVGRTDLSPGGGGRKPEACRDASPPRKPRRSIGQSPFLSSLSVEEANELQRAMKKARDQLRQPSRNEDDDFLLPMLQPKPRSPARLSDSVEETLKRCTSSSSAEKREGVRSLYEVVSNPNLSDIEVKNIGSILNRLLSDPSNNMILEAYAQFIRVHHQRLNDWLRLAFAKLFAKMGADQLPATRRQFANVLTAILESFDPLFQLGSVCELMCDPIHLMVPKARCALLEYLFELFTAHIERGSLYNRKEVVGSVRKMFAWMSDQRHAALLTPPIERLFCAMFAVNSAQFADILKEFDADHRQWAYRIVQKKGFDESSINCSSELRIPELARTPKKSTPTPSLGAFLSFDASSSTTSSSADMPNLNSTVELSEETLEQKRAALELIARMGRQADPQDQHQALTVVLSMMTEGSFDVWEANYAKLLLTTFEILSKSEWEANKKLALRVISKMCTAQASRLFDSTEIAVCKVLDVAVDSKDVTTTVAVEDCLRTLATHLPLPKIINIAQVILNEEPLDDQRASLILKMVAKMFEDLQHDELVYVLDDIVPCVTKAYNSTSSSARKNVIYCLVAILNKVGGKRMDHFLEKMPKPMINLIHVYVNRAISNSASRL</sequence>
<feature type="region of interest" description="Disordered" evidence="1">
    <location>
        <begin position="325"/>
        <end position="419"/>
    </location>
</feature>
<protein>
    <recommendedName>
        <fullName evidence="2">TOG domain-containing protein</fullName>
    </recommendedName>
</protein>
<dbReference type="GO" id="GO:0040001">
    <property type="term" value="P:establishment of mitotic spindle localization"/>
    <property type="evidence" value="ECO:0007669"/>
    <property type="project" value="TreeGrafter"/>
</dbReference>
<gene>
    <name evidence="3" type="ORF">CBOVIS_LOCUS4295</name>
</gene>
<dbReference type="Gene3D" id="1.25.10.10">
    <property type="entry name" value="Leucine-rich Repeat Variant"/>
    <property type="match status" value="3"/>
</dbReference>
<evidence type="ECO:0000313" key="3">
    <source>
        <dbReference type="EMBL" id="CAB3401566.1"/>
    </source>
</evidence>
<feature type="domain" description="TOG" evidence="2">
    <location>
        <begin position="39"/>
        <end position="278"/>
    </location>
</feature>
<feature type="compositionally biased region" description="Basic and acidic residues" evidence="1">
    <location>
        <begin position="384"/>
        <end position="395"/>
    </location>
</feature>
<dbReference type="PANTHER" id="PTHR21567">
    <property type="entry name" value="CLASP"/>
    <property type="match status" value="1"/>
</dbReference>
<dbReference type="InterPro" id="IPR024395">
    <property type="entry name" value="CLASP_N_dom"/>
</dbReference>
<dbReference type="GO" id="GO:0008017">
    <property type="term" value="F:microtubule binding"/>
    <property type="evidence" value="ECO:0007669"/>
    <property type="project" value="TreeGrafter"/>
</dbReference>
<dbReference type="InterPro" id="IPR016024">
    <property type="entry name" value="ARM-type_fold"/>
</dbReference>
<evidence type="ECO:0000256" key="1">
    <source>
        <dbReference type="SAM" id="MobiDB-lite"/>
    </source>
</evidence>
<feature type="domain" description="TOG" evidence="2">
    <location>
        <begin position="697"/>
        <end position="936"/>
    </location>
</feature>
<dbReference type="GO" id="GO:0045180">
    <property type="term" value="C:basal cortex"/>
    <property type="evidence" value="ECO:0007669"/>
    <property type="project" value="TreeGrafter"/>
</dbReference>
<dbReference type="GO" id="GO:0072686">
    <property type="term" value="C:mitotic spindle"/>
    <property type="evidence" value="ECO:0007669"/>
    <property type="project" value="TreeGrafter"/>
</dbReference>
<name>A0A8S1EK75_9PELO</name>
<dbReference type="InterPro" id="IPR011989">
    <property type="entry name" value="ARM-like"/>
</dbReference>
<dbReference type="Proteomes" id="UP000494206">
    <property type="component" value="Unassembled WGS sequence"/>
</dbReference>
<accession>A0A8S1EK75</accession>
<evidence type="ECO:0000313" key="4">
    <source>
        <dbReference type="Proteomes" id="UP000494206"/>
    </source>
</evidence>
<dbReference type="GO" id="GO:0005881">
    <property type="term" value="C:cytoplasmic microtubule"/>
    <property type="evidence" value="ECO:0007669"/>
    <property type="project" value="TreeGrafter"/>
</dbReference>
<dbReference type="EMBL" id="CADEPM010000003">
    <property type="protein sequence ID" value="CAB3401566.1"/>
    <property type="molecule type" value="Genomic_DNA"/>
</dbReference>
<dbReference type="GO" id="GO:0090307">
    <property type="term" value="P:mitotic spindle assembly"/>
    <property type="evidence" value="ECO:0007669"/>
    <property type="project" value="TreeGrafter"/>
</dbReference>
<keyword evidence="4" id="KW-1185">Reference proteome</keyword>
<dbReference type="AlphaFoldDB" id="A0A8S1EK75"/>
<dbReference type="OrthoDB" id="46159at2759"/>
<dbReference type="InterPro" id="IPR034085">
    <property type="entry name" value="TOG"/>
</dbReference>
<dbReference type="SUPFAM" id="SSF48371">
    <property type="entry name" value="ARM repeat"/>
    <property type="match status" value="1"/>
</dbReference>
<reference evidence="3 4" key="1">
    <citation type="submission" date="2020-04" db="EMBL/GenBank/DDBJ databases">
        <authorList>
            <person name="Laetsch R D."/>
            <person name="Stevens L."/>
            <person name="Kumar S."/>
            <person name="Blaxter L. M."/>
        </authorList>
    </citation>
    <scope>NUCLEOTIDE SEQUENCE [LARGE SCALE GENOMIC DNA]</scope>
</reference>
<evidence type="ECO:0000259" key="2">
    <source>
        <dbReference type="SMART" id="SM01349"/>
    </source>
</evidence>
<proteinExistence type="predicted"/>
<dbReference type="PANTHER" id="PTHR21567:SF34">
    <property type="entry name" value="PROTEIN CLASP-3"/>
    <property type="match status" value="1"/>
</dbReference>
<dbReference type="Pfam" id="PF12348">
    <property type="entry name" value="CLASP_N"/>
    <property type="match status" value="1"/>
</dbReference>